<evidence type="ECO:0000256" key="2">
    <source>
        <dbReference type="ARBA" id="ARBA00022475"/>
    </source>
</evidence>
<evidence type="ECO:0000259" key="9">
    <source>
        <dbReference type="Pfam" id="PF13231"/>
    </source>
</evidence>
<sequence>MAVAAVVMGLVALWAFRLGPPNGLKRTSYSQAAATAERRVLYELGHWPWAYLDNASFGYTDMHECRAIELEGVVWQGAPGRARWRLLHMGGAEVFVDGTSVFRAQELLPLRSEPQVDEFDVEWDGEALDLRMAIAVDPGRADRFGHYRVWLEEQLDDGAWRRIPEHRLYAPSPAARPTAASARSDRWRHWTYRVAAFGFLLSLGLLVLHRLLGAARARPALFTIGGVAFVAAATVRALVLFQQAASEPSLWALARQTDNYLMFARAELAGSRSALLFSPGTTWWLLALTELLGPDLPRMLATSALFGALGVGVLAYGTGRMFGRSAACVAGAVGALYGPLVYYQTTLQAVAPLTTWLSCLPLLLVGLAEGRTRGKGLFGGSLIGAAALVRPTALALLPAILWAIFRRSTLNEVEREPRSGGTTAALLILGLLAVLLPQVVANHARNVPSFISANGPINLLIGNNRDSDGTYGLTDGFKEARSWKVRNGHSTAEQLLREFRMDPLRAVELQARKVGLLVTLDEASNAISYEDDGLARSSLLRLLSWDGRIGMPLIAWWGMAGILMELWRRGRGARAATEALAMCVVLYGLSTAIVLLEGRIRAPLLPLLIPFVASGLVTVVTRARAWLDWLPQLAAAGAATLGLLWCAEELPRKRYLDALPSDATPVDIRMENGLELVGWRMSSSLPVTGGYLHLDFFWRYGGPGASGVSGDGAWSPAIWLGLSRADAEKPFRPRVLKVGDRTYPHEPPVDWPEGKLLSEGYYLAIPRGEAGRIEIELAEVMGDGRSPVRKQVLLAMDVEPPEVPFSAAGAAKK</sequence>
<dbReference type="PANTHER" id="PTHR33908:SF11">
    <property type="entry name" value="MEMBRANE PROTEIN"/>
    <property type="match status" value="1"/>
</dbReference>
<dbReference type="Pfam" id="PF13231">
    <property type="entry name" value="PMT_2"/>
    <property type="match status" value="1"/>
</dbReference>
<keyword evidence="7 8" id="KW-0472">Membrane</keyword>
<evidence type="ECO:0000256" key="7">
    <source>
        <dbReference type="ARBA" id="ARBA00023136"/>
    </source>
</evidence>
<feature type="transmembrane region" description="Helical" evidence="8">
    <location>
        <begin position="579"/>
        <end position="596"/>
    </location>
</feature>
<keyword evidence="2" id="KW-1003">Cell membrane</keyword>
<keyword evidence="4" id="KW-0808">Transferase</keyword>
<dbReference type="InterPro" id="IPR038731">
    <property type="entry name" value="RgtA/B/C-like"/>
</dbReference>
<dbReference type="GO" id="GO:0009103">
    <property type="term" value="P:lipopolysaccharide biosynthetic process"/>
    <property type="evidence" value="ECO:0007669"/>
    <property type="project" value="UniProtKB-ARBA"/>
</dbReference>
<protein>
    <recommendedName>
        <fullName evidence="9">Glycosyltransferase RgtA/B/C/D-like domain-containing protein</fullName>
    </recommendedName>
</protein>
<keyword evidence="6 8" id="KW-1133">Transmembrane helix</keyword>
<feature type="transmembrane region" description="Helical" evidence="8">
    <location>
        <begin position="380"/>
        <end position="404"/>
    </location>
</feature>
<accession>A0A518EMW4</accession>
<evidence type="ECO:0000256" key="5">
    <source>
        <dbReference type="ARBA" id="ARBA00022692"/>
    </source>
</evidence>
<reference evidence="10 11" key="1">
    <citation type="submission" date="2019-02" db="EMBL/GenBank/DDBJ databases">
        <title>Deep-cultivation of Planctomycetes and their phenomic and genomic characterization uncovers novel biology.</title>
        <authorList>
            <person name="Wiegand S."/>
            <person name="Jogler M."/>
            <person name="Boedeker C."/>
            <person name="Pinto D."/>
            <person name="Vollmers J."/>
            <person name="Rivas-Marin E."/>
            <person name="Kohn T."/>
            <person name="Peeters S.H."/>
            <person name="Heuer A."/>
            <person name="Rast P."/>
            <person name="Oberbeckmann S."/>
            <person name="Bunk B."/>
            <person name="Jeske O."/>
            <person name="Meyerdierks A."/>
            <person name="Storesund J.E."/>
            <person name="Kallscheuer N."/>
            <person name="Luecker S."/>
            <person name="Lage O.M."/>
            <person name="Pohl T."/>
            <person name="Merkel B.J."/>
            <person name="Hornburger P."/>
            <person name="Mueller R.-W."/>
            <person name="Bruemmer F."/>
            <person name="Labrenz M."/>
            <person name="Spormann A.M."/>
            <person name="Op den Camp H."/>
            <person name="Overmann J."/>
            <person name="Amann R."/>
            <person name="Jetten M.S.M."/>
            <person name="Mascher T."/>
            <person name="Medema M.H."/>
            <person name="Devos D.P."/>
            <person name="Kaster A.-K."/>
            <person name="Ovreas L."/>
            <person name="Rohde M."/>
            <person name="Galperin M.Y."/>
            <person name="Jogler C."/>
        </authorList>
    </citation>
    <scope>NUCLEOTIDE SEQUENCE [LARGE SCALE GENOMIC DNA]</scope>
    <source>
        <strain evidence="10 11">Poly30</strain>
    </source>
</reference>
<dbReference type="InterPro" id="IPR050297">
    <property type="entry name" value="LipidA_mod_glycosyltrf_83"/>
</dbReference>
<keyword evidence="11" id="KW-1185">Reference proteome</keyword>
<feature type="transmembrane region" description="Helical" evidence="8">
    <location>
        <begin position="220"/>
        <end position="241"/>
    </location>
</feature>
<evidence type="ECO:0000313" key="11">
    <source>
        <dbReference type="Proteomes" id="UP000320390"/>
    </source>
</evidence>
<keyword evidence="5 8" id="KW-0812">Transmembrane</keyword>
<organism evidence="10 11">
    <name type="scientific">Saltatorellus ferox</name>
    <dbReference type="NCBI Taxonomy" id="2528018"/>
    <lineage>
        <taxon>Bacteria</taxon>
        <taxon>Pseudomonadati</taxon>
        <taxon>Planctomycetota</taxon>
        <taxon>Planctomycetia</taxon>
        <taxon>Planctomycetia incertae sedis</taxon>
        <taxon>Saltatorellus</taxon>
    </lineage>
</organism>
<dbReference type="PANTHER" id="PTHR33908">
    <property type="entry name" value="MANNOSYLTRANSFERASE YKCB-RELATED"/>
    <property type="match status" value="1"/>
</dbReference>
<keyword evidence="3" id="KW-0328">Glycosyltransferase</keyword>
<dbReference type="AlphaFoldDB" id="A0A518EMW4"/>
<proteinExistence type="predicted"/>
<evidence type="ECO:0000256" key="8">
    <source>
        <dbReference type="SAM" id="Phobius"/>
    </source>
</evidence>
<dbReference type="GO" id="GO:0016763">
    <property type="term" value="F:pentosyltransferase activity"/>
    <property type="evidence" value="ECO:0007669"/>
    <property type="project" value="TreeGrafter"/>
</dbReference>
<gene>
    <name evidence="10" type="ORF">Poly30_09350</name>
</gene>
<feature type="transmembrane region" description="Helical" evidence="8">
    <location>
        <begin position="424"/>
        <end position="441"/>
    </location>
</feature>
<evidence type="ECO:0000313" key="10">
    <source>
        <dbReference type="EMBL" id="QDV05438.1"/>
    </source>
</evidence>
<evidence type="ECO:0000256" key="4">
    <source>
        <dbReference type="ARBA" id="ARBA00022679"/>
    </source>
</evidence>
<dbReference type="Proteomes" id="UP000320390">
    <property type="component" value="Chromosome"/>
</dbReference>
<feature type="domain" description="Glycosyltransferase RgtA/B/C/D-like" evidence="9">
    <location>
        <begin position="279"/>
        <end position="412"/>
    </location>
</feature>
<comment type="subcellular location">
    <subcellularLocation>
        <location evidence="1">Cell membrane</location>
        <topology evidence="1">Multi-pass membrane protein</topology>
    </subcellularLocation>
</comment>
<evidence type="ECO:0000256" key="3">
    <source>
        <dbReference type="ARBA" id="ARBA00022676"/>
    </source>
</evidence>
<feature type="transmembrane region" description="Helical" evidence="8">
    <location>
        <begin position="190"/>
        <end position="208"/>
    </location>
</feature>
<dbReference type="GO" id="GO:0005886">
    <property type="term" value="C:plasma membrane"/>
    <property type="evidence" value="ECO:0007669"/>
    <property type="project" value="UniProtKB-SubCell"/>
</dbReference>
<evidence type="ECO:0000256" key="1">
    <source>
        <dbReference type="ARBA" id="ARBA00004651"/>
    </source>
</evidence>
<dbReference type="EMBL" id="CP036434">
    <property type="protein sequence ID" value="QDV05438.1"/>
    <property type="molecule type" value="Genomic_DNA"/>
</dbReference>
<feature type="transmembrane region" description="Helical" evidence="8">
    <location>
        <begin position="299"/>
        <end position="318"/>
    </location>
</feature>
<evidence type="ECO:0000256" key="6">
    <source>
        <dbReference type="ARBA" id="ARBA00022989"/>
    </source>
</evidence>
<dbReference type="RefSeq" id="WP_145194842.1">
    <property type="nucleotide sequence ID" value="NZ_CP036434.1"/>
</dbReference>
<feature type="transmembrane region" description="Helical" evidence="8">
    <location>
        <begin position="325"/>
        <end position="343"/>
    </location>
</feature>
<name>A0A518EMW4_9BACT</name>
<feature type="transmembrane region" description="Helical" evidence="8">
    <location>
        <begin position="549"/>
        <end position="567"/>
    </location>
</feature>